<dbReference type="InterPro" id="IPR001787">
    <property type="entry name" value="Ribosomal_bL21"/>
</dbReference>
<dbReference type="EMBL" id="WIND01000006">
    <property type="protein sequence ID" value="MSU90036.1"/>
    <property type="molecule type" value="Genomic_DNA"/>
</dbReference>
<evidence type="ECO:0000256" key="4">
    <source>
        <dbReference type="HAMAP-Rule" id="MF_01363"/>
    </source>
</evidence>
<dbReference type="PANTHER" id="PTHR21349">
    <property type="entry name" value="50S RIBOSOMAL PROTEIN L21"/>
    <property type="match status" value="1"/>
</dbReference>
<dbReference type="SUPFAM" id="SSF141091">
    <property type="entry name" value="L21p-like"/>
    <property type="match status" value="1"/>
</dbReference>
<keyword evidence="3 4" id="KW-0687">Ribonucleoprotein</keyword>
<dbReference type="RefSeq" id="WP_154446517.1">
    <property type="nucleotide sequence ID" value="NZ_WIND01000006.1"/>
</dbReference>
<keyword evidence="2 4" id="KW-0689">Ribosomal protein</keyword>
<dbReference type="HAMAP" id="MF_01363">
    <property type="entry name" value="Ribosomal_bL21"/>
    <property type="match status" value="1"/>
</dbReference>
<dbReference type="NCBIfam" id="TIGR00061">
    <property type="entry name" value="L21"/>
    <property type="match status" value="1"/>
</dbReference>
<dbReference type="Proteomes" id="UP000474957">
    <property type="component" value="Unassembled WGS sequence"/>
</dbReference>
<name>A0A6L5Z0E5_9RHOB</name>
<keyword evidence="4 5" id="KW-0694">RNA-binding</keyword>
<evidence type="ECO:0000256" key="2">
    <source>
        <dbReference type="ARBA" id="ARBA00022980"/>
    </source>
</evidence>
<dbReference type="GO" id="GO:0003735">
    <property type="term" value="F:structural constituent of ribosome"/>
    <property type="evidence" value="ECO:0007669"/>
    <property type="project" value="InterPro"/>
</dbReference>
<gene>
    <name evidence="4" type="primary">rplU</name>
    <name evidence="7" type="ORF">GE300_10480</name>
</gene>
<comment type="similarity">
    <text evidence="1 4 5">Belongs to the bacterial ribosomal protein bL21 family.</text>
</comment>
<dbReference type="InterPro" id="IPR028909">
    <property type="entry name" value="bL21-like"/>
</dbReference>
<dbReference type="GO" id="GO:0006412">
    <property type="term" value="P:translation"/>
    <property type="evidence" value="ECO:0007669"/>
    <property type="project" value="UniProtKB-UniRule"/>
</dbReference>
<dbReference type="GO" id="GO:0005840">
    <property type="term" value="C:ribosome"/>
    <property type="evidence" value="ECO:0007669"/>
    <property type="project" value="UniProtKB-KW"/>
</dbReference>
<evidence type="ECO:0000256" key="5">
    <source>
        <dbReference type="RuleBase" id="RU000562"/>
    </source>
</evidence>
<evidence type="ECO:0000313" key="8">
    <source>
        <dbReference type="Proteomes" id="UP000474957"/>
    </source>
</evidence>
<keyword evidence="4 5" id="KW-0699">rRNA-binding</keyword>
<comment type="function">
    <text evidence="4 5">This protein binds to 23S rRNA in the presence of protein L20.</text>
</comment>
<keyword evidence="8" id="KW-1185">Reference proteome</keyword>
<dbReference type="PANTHER" id="PTHR21349:SF0">
    <property type="entry name" value="LARGE RIBOSOMAL SUBUNIT PROTEIN BL21M"/>
    <property type="match status" value="1"/>
</dbReference>
<accession>A0A6L5Z0E5</accession>
<dbReference type="Gene3D" id="1.10.150.20">
    <property type="entry name" value="5' to 3' exonuclease, C-terminal subdomain"/>
    <property type="match status" value="1"/>
</dbReference>
<feature type="region of interest" description="Disordered" evidence="6">
    <location>
        <begin position="121"/>
        <end position="173"/>
    </location>
</feature>
<dbReference type="GO" id="GO:0005737">
    <property type="term" value="C:cytoplasm"/>
    <property type="evidence" value="ECO:0007669"/>
    <property type="project" value="UniProtKB-ARBA"/>
</dbReference>
<comment type="subunit">
    <text evidence="4">Part of the 50S ribosomal subunit. Contacts protein L20.</text>
</comment>
<feature type="compositionally biased region" description="Low complexity" evidence="6">
    <location>
        <begin position="121"/>
        <end position="131"/>
    </location>
</feature>
<dbReference type="NCBIfam" id="NF008915">
    <property type="entry name" value="PRK12278.1-1"/>
    <property type="match status" value="1"/>
</dbReference>
<reference evidence="7 8" key="1">
    <citation type="submission" date="2019-10" db="EMBL/GenBank/DDBJ databases">
        <title>Cognatihalovulum marinum gen. nov. sp. nov., a new member of the family Rhodobacteraceae isolated from deep seawater of the Northwest Indian Ocean.</title>
        <authorList>
            <person name="Ruan C."/>
            <person name="Wang J."/>
            <person name="Zheng X."/>
            <person name="Song L."/>
            <person name="Zhu Y."/>
            <person name="Huang Y."/>
            <person name="Lu Z."/>
            <person name="Du W."/>
            <person name="Huang L."/>
            <person name="Dai X."/>
        </authorList>
    </citation>
    <scope>NUCLEOTIDE SEQUENCE [LARGE SCALE GENOMIC DNA]</scope>
    <source>
        <strain evidence="7 8">2CG4</strain>
    </source>
</reference>
<sequence>MFAVLRTGGKQYKVAKDDKVSIEKLNAQPGETVQFNDILMLGGDKVTVGAPFITGAAVQAEVVDQFRGPKTISYKKRRRKASSQRRKGHRQSLTLIRVTDILASGGDKTGVRAADAAAETVSEAPAKAAKPAAKKAAPKPSAKPAAKAEAKAAPKAAGKAGKADAPAADAGSKPANLLAEARGKADDLKKIGGVGPKLEKTLNEAGVFHFWQIAEWGPEEVAHMDELLSFKGRIERDDWIGQAKTFAAETE</sequence>
<dbReference type="AlphaFoldDB" id="A0A6L5Z0E5"/>
<evidence type="ECO:0000256" key="6">
    <source>
        <dbReference type="SAM" id="MobiDB-lite"/>
    </source>
</evidence>
<dbReference type="Pfam" id="PF00829">
    <property type="entry name" value="Ribosomal_L21p"/>
    <property type="match status" value="1"/>
</dbReference>
<feature type="compositionally biased region" description="Low complexity" evidence="6">
    <location>
        <begin position="153"/>
        <end position="173"/>
    </location>
</feature>
<evidence type="ECO:0000313" key="7">
    <source>
        <dbReference type="EMBL" id="MSU90036.1"/>
    </source>
</evidence>
<evidence type="ECO:0000256" key="1">
    <source>
        <dbReference type="ARBA" id="ARBA00008563"/>
    </source>
</evidence>
<dbReference type="InterPro" id="IPR036164">
    <property type="entry name" value="bL21-like_sf"/>
</dbReference>
<comment type="caution">
    <text evidence="7">The sequence shown here is derived from an EMBL/GenBank/DDBJ whole genome shotgun (WGS) entry which is preliminary data.</text>
</comment>
<evidence type="ECO:0000256" key="3">
    <source>
        <dbReference type="ARBA" id="ARBA00023274"/>
    </source>
</evidence>
<dbReference type="GO" id="GO:0019843">
    <property type="term" value="F:rRNA binding"/>
    <property type="evidence" value="ECO:0007669"/>
    <property type="project" value="UniProtKB-UniRule"/>
</dbReference>
<dbReference type="GO" id="GO:1990904">
    <property type="term" value="C:ribonucleoprotein complex"/>
    <property type="evidence" value="ECO:0007669"/>
    <property type="project" value="UniProtKB-KW"/>
</dbReference>
<organism evidence="7 8">
    <name type="scientific">Halovulum marinum</name>
    <dbReference type="NCBI Taxonomy" id="2662447"/>
    <lineage>
        <taxon>Bacteria</taxon>
        <taxon>Pseudomonadati</taxon>
        <taxon>Pseudomonadota</taxon>
        <taxon>Alphaproteobacteria</taxon>
        <taxon>Rhodobacterales</taxon>
        <taxon>Paracoccaceae</taxon>
        <taxon>Halovulum</taxon>
    </lineage>
</organism>
<protein>
    <recommendedName>
        <fullName evidence="4">Large ribosomal subunit protein bL21</fullName>
    </recommendedName>
</protein>
<proteinExistence type="inferred from homology"/>